<evidence type="ECO:0000313" key="4">
    <source>
        <dbReference type="EMBL" id="NYI87235.1"/>
    </source>
</evidence>
<proteinExistence type="predicted"/>
<comment type="caution">
    <text evidence="4">The sequence shown here is derived from an EMBL/GenBank/DDBJ whole genome shotgun (WGS) entry which is preliminary data.</text>
</comment>
<organism evidence="4 5">
    <name type="scientific">Amycolatopsis endophytica</name>
    <dbReference type="NCBI Taxonomy" id="860233"/>
    <lineage>
        <taxon>Bacteria</taxon>
        <taxon>Bacillati</taxon>
        <taxon>Actinomycetota</taxon>
        <taxon>Actinomycetes</taxon>
        <taxon>Pseudonocardiales</taxon>
        <taxon>Pseudonocardiaceae</taxon>
        <taxon>Amycolatopsis</taxon>
    </lineage>
</organism>
<dbReference type="RefSeq" id="WP_179771660.1">
    <property type="nucleotide sequence ID" value="NZ_JACCFK010000001.1"/>
</dbReference>
<keyword evidence="1" id="KW-0378">Hydrolase</keyword>
<dbReference type="GO" id="GO:0016787">
    <property type="term" value="F:hydrolase activity"/>
    <property type="evidence" value="ECO:0007669"/>
    <property type="project" value="UniProtKB-KW"/>
</dbReference>
<protein>
    <submittedName>
        <fullName evidence="4">Acetyl esterase/lipase</fullName>
    </submittedName>
</protein>
<evidence type="ECO:0000259" key="3">
    <source>
        <dbReference type="Pfam" id="PF20434"/>
    </source>
</evidence>
<dbReference type="EMBL" id="JACCFK010000001">
    <property type="protein sequence ID" value="NYI87235.1"/>
    <property type="molecule type" value="Genomic_DNA"/>
</dbReference>
<evidence type="ECO:0000256" key="1">
    <source>
        <dbReference type="ARBA" id="ARBA00022801"/>
    </source>
</evidence>
<dbReference type="Pfam" id="PF20434">
    <property type="entry name" value="BD-FAE"/>
    <property type="match status" value="1"/>
</dbReference>
<evidence type="ECO:0000313" key="5">
    <source>
        <dbReference type="Proteomes" id="UP000549616"/>
    </source>
</evidence>
<name>A0A853AX80_9PSEU</name>
<dbReference type="InterPro" id="IPR050300">
    <property type="entry name" value="GDXG_lipolytic_enzyme"/>
</dbReference>
<evidence type="ECO:0000256" key="2">
    <source>
        <dbReference type="SAM" id="MobiDB-lite"/>
    </source>
</evidence>
<feature type="region of interest" description="Disordered" evidence="2">
    <location>
        <begin position="1"/>
        <end position="21"/>
    </location>
</feature>
<feature type="domain" description="BD-FAE-like" evidence="3">
    <location>
        <begin position="38"/>
        <end position="202"/>
    </location>
</feature>
<keyword evidence="5" id="KW-1185">Reference proteome</keyword>
<dbReference type="InterPro" id="IPR029058">
    <property type="entry name" value="AB_hydrolase_fold"/>
</dbReference>
<dbReference type="Gene3D" id="3.40.50.1820">
    <property type="entry name" value="alpha/beta hydrolase"/>
    <property type="match status" value="1"/>
</dbReference>
<accession>A0A853AX80</accession>
<dbReference type="PANTHER" id="PTHR48081">
    <property type="entry name" value="AB HYDROLASE SUPERFAMILY PROTEIN C4A8.06C"/>
    <property type="match status" value="1"/>
</dbReference>
<gene>
    <name evidence="4" type="ORF">HNR02_000558</name>
</gene>
<sequence length="255" mass="26796">MPEDRSVLTRPAPEPDGELRYGPEPEHVADLWRGRPDGPLIVVLHGGFWRPAVDRRHTRPMAAALRDAGASVLSVEYRRVPGEPALATHDVATALRVLPVELAGQHDGSIIVTGHSAGGHLALWAAAAAPAPDLTATVALAPVADLALADELGLGDGAARAFLGGRPRPDLDPVRLPSPSRPVVLVHGTADDVVPIKLSRAYAEVHPDARLVAVPDAGHFAMIDPIGGTWPAVKSSLVTRAQNVAEPRRKRSGPS</sequence>
<dbReference type="AlphaFoldDB" id="A0A853AX80"/>
<dbReference type="InterPro" id="IPR049492">
    <property type="entry name" value="BD-FAE-like_dom"/>
</dbReference>
<dbReference type="Proteomes" id="UP000549616">
    <property type="component" value="Unassembled WGS sequence"/>
</dbReference>
<dbReference type="SUPFAM" id="SSF53474">
    <property type="entry name" value="alpha/beta-Hydrolases"/>
    <property type="match status" value="1"/>
</dbReference>
<reference evidence="4 5" key="1">
    <citation type="submission" date="2020-07" db="EMBL/GenBank/DDBJ databases">
        <title>Sequencing the genomes of 1000 actinobacteria strains.</title>
        <authorList>
            <person name="Klenk H.-P."/>
        </authorList>
    </citation>
    <scope>NUCLEOTIDE SEQUENCE [LARGE SCALE GENOMIC DNA]</scope>
    <source>
        <strain evidence="4 5">DSM 104006</strain>
    </source>
</reference>
<dbReference type="PANTHER" id="PTHR48081:SF33">
    <property type="entry name" value="KYNURENINE FORMAMIDASE"/>
    <property type="match status" value="1"/>
</dbReference>